<protein>
    <recommendedName>
        <fullName evidence="4">DUF2065 domain-containing protein</fullName>
    </recommendedName>
</protein>
<evidence type="ECO:0008006" key="4">
    <source>
        <dbReference type="Google" id="ProtNLM"/>
    </source>
</evidence>
<keyword evidence="1" id="KW-0812">Transmembrane</keyword>
<dbReference type="Pfam" id="PF09838">
    <property type="entry name" value="DUF2065"/>
    <property type="match status" value="1"/>
</dbReference>
<sequence>MNNGDAWWLALGLVLVFEGLLPLLSPSGWRRVFTQMLSLRDGQIRFFGLISVAVGALIAMLFG</sequence>
<keyword evidence="3" id="KW-1185">Reference proteome</keyword>
<evidence type="ECO:0000313" key="2">
    <source>
        <dbReference type="EMBL" id="CDN86553.1"/>
    </source>
</evidence>
<dbReference type="RefSeq" id="WP_009517630.1">
    <property type="nucleotide sequence ID" value="NZ_CCAE010000004.1"/>
</dbReference>
<evidence type="ECO:0000256" key="1">
    <source>
        <dbReference type="SAM" id="Phobius"/>
    </source>
</evidence>
<dbReference type="InterPro" id="IPR019201">
    <property type="entry name" value="DUF2065"/>
</dbReference>
<dbReference type="PANTHER" id="PTHR38602:SF1">
    <property type="entry name" value="INNER MEMBRANE PROTEIN"/>
    <property type="match status" value="1"/>
</dbReference>
<reference evidence="3" key="1">
    <citation type="submission" date="2014-11" db="EMBL/GenBank/DDBJ databases">
        <title>Draft genome sequence of Hydrogenophaga intermedia S1.</title>
        <authorList>
            <person name="Gan H.M."/>
            <person name="Chew T.H."/>
            <person name="Stolz A."/>
        </authorList>
    </citation>
    <scope>NUCLEOTIDE SEQUENCE [LARGE SCALE GENOMIC DNA]</scope>
    <source>
        <strain evidence="3">S1</strain>
    </source>
</reference>
<proteinExistence type="predicted"/>
<gene>
    <name evidence="2" type="ORF">BN948_00958</name>
</gene>
<name>A0A1L1PET4_HYDIT</name>
<dbReference type="AlphaFoldDB" id="A0A1L1PET4"/>
<dbReference type="EMBL" id="CCAE010000004">
    <property type="protein sequence ID" value="CDN86553.1"/>
    <property type="molecule type" value="Genomic_DNA"/>
</dbReference>
<dbReference type="Proteomes" id="UP000028878">
    <property type="component" value="Unassembled WGS sequence"/>
</dbReference>
<keyword evidence="1" id="KW-1133">Transmembrane helix</keyword>
<dbReference type="PANTHER" id="PTHR38602">
    <property type="entry name" value="INNER MEMBRANE PROTEIN-RELATED"/>
    <property type="match status" value="1"/>
</dbReference>
<feature type="transmembrane region" description="Helical" evidence="1">
    <location>
        <begin position="44"/>
        <end position="62"/>
    </location>
</feature>
<organism evidence="2 3">
    <name type="scientific">Hydrogenophaga intermedia</name>
    <dbReference type="NCBI Taxonomy" id="65786"/>
    <lineage>
        <taxon>Bacteria</taxon>
        <taxon>Pseudomonadati</taxon>
        <taxon>Pseudomonadota</taxon>
        <taxon>Betaproteobacteria</taxon>
        <taxon>Burkholderiales</taxon>
        <taxon>Comamonadaceae</taxon>
        <taxon>Hydrogenophaga</taxon>
    </lineage>
</organism>
<evidence type="ECO:0000313" key="3">
    <source>
        <dbReference type="Proteomes" id="UP000028878"/>
    </source>
</evidence>
<keyword evidence="1" id="KW-0472">Membrane</keyword>
<feature type="transmembrane region" description="Helical" evidence="1">
    <location>
        <begin position="6"/>
        <end position="24"/>
    </location>
</feature>
<accession>A0A1L1PET4</accession>